<feature type="compositionally biased region" description="Basic and acidic residues" evidence="9">
    <location>
        <begin position="434"/>
        <end position="447"/>
    </location>
</feature>
<keyword evidence="2" id="KW-1003">Cell membrane</keyword>
<feature type="domain" description="Ig-like" evidence="10">
    <location>
        <begin position="159"/>
        <end position="249"/>
    </location>
</feature>
<dbReference type="Pfam" id="PF07679">
    <property type="entry name" value="I-set"/>
    <property type="match status" value="1"/>
</dbReference>
<dbReference type="EMBL" id="LNIX01000001">
    <property type="protein sequence ID" value="OXA63204.1"/>
    <property type="molecule type" value="Genomic_DNA"/>
</dbReference>
<evidence type="ECO:0000256" key="8">
    <source>
        <dbReference type="ARBA" id="ARBA00023319"/>
    </source>
</evidence>
<dbReference type="InterPro" id="IPR036179">
    <property type="entry name" value="Ig-like_dom_sf"/>
</dbReference>
<dbReference type="InterPro" id="IPR007110">
    <property type="entry name" value="Ig-like_dom"/>
</dbReference>
<evidence type="ECO:0000256" key="3">
    <source>
        <dbReference type="ARBA" id="ARBA00022729"/>
    </source>
</evidence>
<dbReference type="Gene3D" id="2.60.40.10">
    <property type="entry name" value="Immunoglobulins"/>
    <property type="match status" value="2"/>
</dbReference>
<dbReference type="InterPro" id="IPR051170">
    <property type="entry name" value="Neural/epithelial_adhesion"/>
</dbReference>
<evidence type="ECO:0000313" key="11">
    <source>
        <dbReference type="EMBL" id="OXA63204.1"/>
    </source>
</evidence>
<accession>A0A226F1A3</accession>
<name>A0A226F1A3_FOLCA</name>
<keyword evidence="8" id="KW-0393">Immunoglobulin domain</keyword>
<dbReference type="InterPro" id="IPR003599">
    <property type="entry name" value="Ig_sub"/>
</dbReference>
<evidence type="ECO:0000256" key="5">
    <source>
        <dbReference type="ARBA" id="ARBA00023136"/>
    </source>
</evidence>
<dbReference type="PANTHER" id="PTHR12231">
    <property type="entry name" value="CTX-RELATED TYPE I TRANSMEMBRANE PROTEIN"/>
    <property type="match status" value="1"/>
</dbReference>
<dbReference type="PROSITE" id="PS50835">
    <property type="entry name" value="IG_LIKE"/>
    <property type="match status" value="2"/>
</dbReference>
<keyword evidence="4" id="KW-0677">Repeat</keyword>
<dbReference type="GO" id="GO:0043005">
    <property type="term" value="C:neuron projection"/>
    <property type="evidence" value="ECO:0007669"/>
    <property type="project" value="TreeGrafter"/>
</dbReference>
<sequence>MLRRPPAQTSQIFQLSSVPSNCHLTYILPTYSSISFAHQALLLVVYLNLIPSDLLELCQAAYEAGFIGPMKNVTVVQGKDASFTCMVDNMGGHRVDTKAILAIHDNVITNNPRLSVTMNDKVTWTLNIRNSQPDDAGLYMCQISNNFNQMANLVVVIPPDIISDETTGDVMVPEGGTAKLVCRAKGFPAPVVTWVKEDGGHIIVKDHHGGGKRKVKSFESEMLNLTKIVRSEMGAYLCIASNGVPPSVSKRILVAVHSWLENHNGVVNVFLARPPPQVVLYPLTKNAPEISLVSFIKSLPQQCAALSVVGSSRSFDQRTEELRSPLLLVLCETLDRKQTFLILTHFYATSPPSVFLSCCHSFACLAFFPHRLKRREHCQKSQTGYKCISQNSMGSTEGNIHIHEIPYSSLDKGGGGDRLPPPADSMYSSGEDDPGSRHHNDGRRRGESTAYTTPTPQLDPFQPIHTPNIVTSTTNEGSNFSPLSNLALFLLLPLLLSHF</sequence>
<dbReference type="SMART" id="SM00409">
    <property type="entry name" value="IG"/>
    <property type="match status" value="2"/>
</dbReference>
<evidence type="ECO:0000256" key="6">
    <source>
        <dbReference type="ARBA" id="ARBA00023157"/>
    </source>
</evidence>
<keyword evidence="6" id="KW-1015">Disulfide bond</keyword>
<dbReference type="STRING" id="158441.A0A226F1A3"/>
<dbReference type="SMART" id="SM00408">
    <property type="entry name" value="IGc2"/>
    <property type="match status" value="2"/>
</dbReference>
<comment type="caution">
    <text evidence="11">The sequence shown here is derived from an EMBL/GenBank/DDBJ whole genome shotgun (WGS) entry which is preliminary data.</text>
</comment>
<evidence type="ECO:0000256" key="7">
    <source>
        <dbReference type="ARBA" id="ARBA00023180"/>
    </source>
</evidence>
<reference evidence="11 12" key="1">
    <citation type="submission" date="2015-12" db="EMBL/GenBank/DDBJ databases">
        <title>The genome of Folsomia candida.</title>
        <authorList>
            <person name="Faddeeva A."/>
            <person name="Derks M.F."/>
            <person name="Anvar Y."/>
            <person name="Smit S."/>
            <person name="Van Straalen N."/>
            <person name="Roelofs D."/>
        </authorList>
    </citation>
    <scope>NUCLEOTIDE SEQUENCE [LARGE SCALE GENOMIC DNA]</scope>
    <source>
        <strain evidence="11 12">VU population</strain>
        <tissue evidence="11">Whole body</tissue>
    </source>
</reference>
<dbReference type="AlphaFoldDB" id="A0A226F1A3"/>
<keyword evidence="12" id="KW-1185">Reference proteome</keyword>
<keyword evidence="3" id="KW-0732">Signal</keyword>
<organism evidence="11 12">
    <name type="scientific">Folsomia candida</name>
    <name type="common">Springtail</name>
    <dbReference type="NCBI Taxonomy" id="158441"/>
    <lineage>
        <taxon>Eukaryota</taxon>
        <taxon>Metazoa</taxon>
        <taxon>Ecdysozoa</taxon>
        <taxon>Arthropoda</taxon>
        <taxon>Hexapoda</taxon>
        <taxon>Collembola</taxon>
        <taxon>Entomobryomorpha</taxon>
        <taxon>Isotomoidea</taxon>
        <taxon>Isotomidae</taxon>
        <taxon>Proisotominae</taxon>
        <taxon>Folsomia</taxon>
    </lineage>
</organism>
<dbReference type="OrthoDB" id="10012075at2759"/>
<dbReference type="InterPro" id="IPR003598">
    <property type="entry name" value="Ig_sub2"/>
</dbReference>
<proteinExistence type="predicted"/>
<dbReference type="PANTHER" id="PTHR12231:SF87">
    <property type="entry name" value="DPR-INTERACTING PROTEIN BETA, ISOFORM C"/>
    <property type="match status" value="1"/>
</dbReference>
<dbReference type="SUPFAM" id="SSF48726">
    <property type="entry name" value="Immunoglobulin"/>
    <property type="match status" value="2"/>
</dbReference>
<feature type="domain" description="Ig-like" evidence="10">
    <location>
        <begin position="51"/>
        <end position="154"/>
    </location>
</feature>
<dbReference type="FunFam" id="2.60.40.10:FF:000328">
    <property type="entry name" value="CLUMA_CG000981, isoform A"/>
    <property type="match status" value="1"/>
</dbReference>
<evidence type="ECO:0000256" key="2">
    <source>
        <dbReference type="ARBA" id="ARBA00022475"/>
    </source>
</evidence>
<evidence type="ECO:0000259" key="10">
    <source>
        <dbReference type="PROSITE" id="PS50835"/>
    </source>
</evidence>
<dbReference type="InterPro" id="IPR013783">
    <property type="entry name" value="Ig-like_fold"/>
</dbReference>
<feature type="region of interest" description="Disordered" evidence="9">
    <location>
        <begin position="411"/>
        <end position="464"/>
    </location>
</feature>
<keyword evidence="5" id="KW-0472">Membrane</keyword>
<evidence type="ECO:0000256" key="9">
    <source>
        <dbReference type="SAM" id="MobiDB-lite"/>
    </source>
</evidence>
<dbReference type="InterPro" id="IPR013098">
    <property type="entry name" value="Ig_I-set"/>
</dbReference>
<evidence type="ECO:0000256" key="1">
    <source>
        <dbReference type="ARBA" id="ARBA00004236"/>
    </source>
</evidence>
<dbReference type="Proteomes" id="UP000198287">
    <property type="component" value="Unassembled WGS sequence"/>
</dbReference>
<protein>
    <submittedName>
        <fullName evidence="11">Protein CEPU-1</fullName>
    </submittedName>
</protein>
<keyword evidence="7" id="KW-0325">Glycoprotein</keyword>
<evidence type="ECO:0000256" key="4">
    <source>
        <dbReference type="ARBA" id="ARBA00022737"/>
    </source>
</evidence>
<dbReference type="GO" id="GO:0005886">
    <property type="term" value="C:plasma membrane"/>
    <property type="evidence" value="ECO:0007669"/>
    <property type="project" value="UniProtKB-SubCell"/>
</dbReference>
<evidence type="ECO:0000313" key="12">
    <source>
        <dbReference type="Proteomes" id="UP000198287"/>
    </source>
</evidence>
<dbReference type="Pfam" id="PF13927">
    <property type="entry name" value="Ig_3"/>
    <property type="match status" value="1"/>
</dbReference>
<gene>
    <name evidence="11" type="ORF">Fcan01_02316</name>
</gene>
<comment type="subcellular location">
    <subcellularLocation>
        <location evidence="1">Cell membrane</location>
    </subcellularLocation>
</comment>